<protein>
    <submittedName>
        <fullName evidence="3">Methylmalonyl Co-A mutase-associated GTPase MeaB</fullName>
    </submittedName>
</protein>
<dbReference type="GO" id="GO:0005737">
    <property type="term" value="C:cytoplasm"/>
    <property type="evidence" value="ECO:0007669"/>
    <property type="project" value="TreeGrafter"/>
</dbReference>
<reference evidence="3 4" key="1">
    <citation type="submission" date="2018-11" db="EMBL/GenBank/DDBJ databases">
        <title>Flavobacterium sp. nov., YIM 102701-2 draft genome.</title>
        <authorList>
            <person name="Li G."/>
            <person name="Jiang Y."/>
        </authorList>
    </citation>
    <scope>NUCLEOTIDE SEQUENCE [LARGE SCALE GENOMIC DNA]</scope>
    <source>
        <strain evidence="3 4">YIM 102701-2</strain>
    </source>
</reference>
<dbReference type="Gene3D" id="3.40.50.300">
    <property type="entry name" value="P-loop containing nucleotide triphosphate hydrolases"/>
    <property type="match status" value="1"/>
</dbReference>
<dbReference type="EMBL" id="RQVQ01000004">
    <property type="protein sequence ID" value="RRJ92667.1"/>
    <property type="molecule type" value="Genomic_DNA"/>
</dbReference>
<dbReference type="OrthoDB" id="9778292at2"/>
<evidence type="ECO:0000256" key="2">
    <source>
        <dbReference type="SAM" id="MobiDB-lite"/>
    </source>
</evidence>
<dbReference type="Gene3D" id="1.20.5.170">
    <property type="match status" value="1"/>
</dbReference>
<dbReference type="PANTHER" id="PTHR23408:SF3">
    <property type="entry name" value="METHYLMALONIC ACIDURIA TYPE A PROTEIN, MITOCHONDRIAL"/>
    <property type="match status" value="1"/>
</dbReference>
<dbReference type="NCBIfam" id="TIGR00750">
    <property type="entry name" value="lao"/>
    <property type="match status" value="1"/>
</dbReference>
<dbReference type="SUPFAM" id="SSF52540">
    <property type="entry name" value="P-loop containing nucleoside triphosphate hydrolases"/>
    <property type="match status" value="1"/>
</dbReference>
<keyword evidence="4" id="KW-1185">Reference proteome</keyword>
<dbReference type="Proteomes" id="UP000275719">
    <property type="component" value="Unassembled WGS sequence"/>
</dbReference>
<proteinExistence type="inferred from homology"/>
<sequence>MDSNVNKKSALTENDGIEQPQSVSDVAAERIRNLRKKKINSQEIYSGILNHDKVALSKGITLVESTNPNHKNLANEVIDACLPYANKSVRIGITGVPGVGKSTFIEAFGMYLTSIGKKVAVLAIDPSSSISHGSILGDKTRMEDLVRNVNAFIRPSASGDSLGGVARKTRESIILCEACGFDVILIETVGVGQSETAVHSMVDFFLLLNLAGAGDELQGIKRGIMEMADAIVINKADGDNLNKARNAKLDVNRALHLFPPKASKWQPKVKLASAYYNEGIAEIWEMLSEYFTLTKENNYFDNHRKEQNKYWMMETIQEQILNRFYQTKGIETLIESNKTAVQENEKSPFSAASEILDYYFR</sequence>
<gene>
    <name evidence="3" type="primary">meaB</name>
    <name evidence="3" type="ORF">EG240_02470</name>
</gene>
<dbReference type="GO" id="GO:0005525">
    <property type="term" value="F:GTP binding"/>
    <property type="evidence" value="ECO:0007669"/>
    <property type="project" value="InterPro"/>
</dbReference>
<organism evidence="3 4">
    <name type="scientific">Paenimyroides tangerinum</name>
    <dbReference type="NCBI Taxonomy" id="2488728"/>
    <lineage>
        <taxon>Bacteria</taxon>
        <taxon>Pseudomonadati</taxon>
        <taxon>Bacteroidota</taxon>
        <taxon>Flavobacteriia</taxon>
        <taxon>Flavobacteriales</taxon>
        <taxon>Flavobacteriaceae</taxon>
        <taxon>Paenimyroides</taxon>
    </lineage>
</organism>
<comment type="caution">
    <text evidence="3">The sequence shown here is derived from an EMBL/GenBank/DDBJ whole genome shotgun (WGS) entry which is preliminary data.</text>
</comment>
<dbReference type="RefSeq" id="WP_125017058.1">
    <property type="nucleotide sequence ID" value="NZ_RQVQ01000004.1"/>
</dbReference>
<dbReference type="InterPro" id="IPR027417">
    <property type="entry name" value="P-loop_NTPase"/>
</dbReference>
<dbReference type="Pfam" id="PF03308">
    <property type="entry name" value="MeaB"/>
    <property type="match status" value="1"/>
</dbReference>
<name>A0A3P3WE68_9FLAO</name>
<comment type="similarity">
    <text evidence="1">Belongs to the SIMIBI class G3E GTPase family. ArgK/MeaB subfamily.</text>
</comment>
<evidence type="ECO:0000256" key="1">
    <source>
        <dbReference type="ARBA" id="ARBA00009625"/>
    </source>
</evidence>
<dbReference type="AlphaFoldDB" id="A0A3P3WE68"/>
<evidence type="ECO:0000313" key="4">
    <source>
        <dbReference type="Proteomes" id="UP000275719"/>
    </source>
</evidence>
<dbReference type="NCBIfam" id="NF006958">
    <property type="entry name" value="PRK09435.1"/>
    <property type="match status" value="1"/>
</dbReference>
<dbReference type="CDD" id="cd03114">
    <property type="entry name" value="MMAA-like"/>
    <property type="match status" value="1"/>
</dbReference>
<dbReference type="GO" id="GO:0003924">
    <property type="term" value="F:GTPase activity"/>
    <property type="evidence" value="ECO:0007669"/>
    <property type="project" value="InterPro"/>
</dbReference>
<dbReference type="PANTHER" id="PTHR23408">
    <property type="entry name" value="METHYLMALONYL-COA MUTASE"/>
    <property type="match status" value="1"/>
</dbReference>
<evidence type="ECO:0000313" key="3">
    <source>
        <dbReference type="EMBL" id="RRJ92667.1"/>
    </source>
</evidence>
<accession>A0A3P3WE68</accession>
<dbReference type="Gene3D" id="1.10.287.130">
    <property type="match status" value="1"/>
</dbReference>
<dbReference type="InterPro" id="IPR005129">
    <property type="entry name" value="GTPase_ArgK"/>
</dbReference>
<feature type="region of interest" description="Disordered" evidence="2">
    <location>
        <begin position="1"/>
        <end position="23"/>
    </location>
</feature>
<feature type="compositionally biased region" description="Polar residues" evidence="2">
    <location>
        <begin position="1"/>
        <end position="12"/>
    </location>
</feature>